<reference evidence="12" key="2">
    <citation type="submission" date="2019-11" db="EMBL/GenBank/DDBJ databases">
        <authorList>
            <person name="Feng L."/>
        </authorList>
    </citation>
    <scope>NUCLEOTIDE SEQUENCE</scope>
    <source>
        <strain evidence="12">BdentiumLFYP24</strain>
    </source>
</reference>
<feature type="transmembrane region" description="Helical" evidence="9">
    <location>
        <begin position="116"/>
        <end position="134"/>
    </location>
</feature>
<accession>A0A6N2RV88</accession>
<evidence type="ECO:0000256" key="5">
    <source>
        <dbReference type="ARBA" id="ARBA00022741"/>
    </source>
</evidence>
<feature type="transmembrane region" description="Helical" evidence="9">
    <location>
        <begin position="673"/>
        <end position="698"/>
    </location>
</feature>
<feature type="transmembrane region" description="Helical" evidence="9">
    <location>
        <begin position="76"/>
        <end position="104"/>
    </location>
</feature>
<dbReference type="GO" id="GO:0016020">
    <property type="term" value="C:membrane"/>
    <property type="evidence" value="ECO:0007669"/>
    <property type="project" value="InterPro"/>
</dbReference>
<feature type="transmembrane region" description="Helical" evidence="9">
    <location>
        <begin position="531"/>
        <end position="556"/>
    </location>
</feature>
<keyword evidence="8" id="KW-0902">Two-component regulatory system</keyword>
<dbReference type="GO" id="GO:0000155">
    <property type="term" value="F:phosphorelay sensor kinase activity"/>
    <property type="evidence" value="ECO:0007669"/>
    <property type="project" value="InterPro"/>
</dbReference>
<dbReference type="Gene3D" id="1.20.5.1930">
    <property type="match status" value="1"/>
</dbReference>
<feature type="transmembrane region" description="Helical" evidence="9">
    <location>
        <begin position="629"/>
        <end position="650"/>
    </location>
</feature>
<dbReference type="Pfam" id="PF02518">
    <property type="entry name" value="HATPase_c"/>
    <property type="match status" value="1"/>
</dbReference>
<evidence type="ECO:0000256" key="4">
    <source>
        <dbReference type="ARBA" id="ARBA00022679"/>
    </source>
</evidence>
<keyword evidence="5" id="KW-0547">Nucleotide-binding</keyword>
<name>A0A6N2RV88_9BIFI</name>
<evidence type="ECO:0000256" key="9">
    <source>
        <dbReference type="SAM" id="Phobius"/>
    </source>
</evidence>
<evidence type="ECO:0000256" key="1">
    <source>
        <dbReference type="ARBA" id="ARBA00000085"/>
    </source>
</evidence>
<dbReference type="SUPFAM" id="SSF55874">
    <property type="entry name" value="ATPase domain of HSP90 chaperone/DNA topoisomerase II/histidine kinase"/>
    <property type="match status" value="1"/>
</dbReference>
<feature type="transmembrane region" description="Helical" evidence="9">
    <location>
        <begin position="45"/>
        <end position="64"/>
    </location>
</feature>
<feature type="transmembrane region" description="Helical" evidence="9">
    <location>
        <begin position="12"/>
        <end position="33"/>
    </location>
</feature>
<dbReference type="PANTHER" id="PTHR24421:SF10">
    <property type="entry name" value="NITRATE_NITRITE SENSOR PROTEIN NARQ"/>
    <property type="match status" value="1"/>
</dbReference>
<dbReference type="InterPro" id="IPR050482">
    <property type="entry name" value="Sensor_HK_TwoCompSys"/>
</dbReference>
<keyword evidence="9" id="KW-1133">Transmembrane helix</keyword>
<dbReference type="InterPro" id="IPR011712">
    <property type="entry name" value="Sig_transdc_His_kin_sub3_dim/P"/>
</dbReference>
<dbReference type="CDD" id="cd16917">
    <property type="entry name" value="HATPase_UhpB-NarQ-NarX-like"/>
    <property type="match status" value="1"/>
</dbReference>
<evidence type="ECO:0000256" key="6">
    <source>
        <dbReference type="ARBA" id="ARBA00022777"/>
    </source>
</evidence>
<dbReference type="SMART" id="SM00387">
    <property type="entry name" value="HATPase_c"/>
    <property type="match status" value="1"/>
</dbReference>
<dbReference type="InterPro" id="IPR036890">
    <property type="entry name" value="HATPase_C_sf"/>
</dbReference>
<dbReference type="Pfam" id="PF07730">
    <property type="entry name" value="HisKA_3"/>
    <property type="match status" value="1"/>
</dbReference>
<evidence type="ECO:0000313" key="13">
    <source>
        <dbReference type="Proteomes" id="UP000429211"/>
    </source>
</evidence>
<evidence type="ECO:0000259" key="10">
    <source>
        <dbReference type="SMART" id="SM00387"/>
    </source>
</evidence>
<evidence type="ECO:0000313" key="11">
    <source>
        <dbReference type="EMBL" id="KAB7459776.1"/>
    </source>
</evidence>
<dbReference type="Gene3D" id="3.30.565.10">
    <property type="entry name" value="Histidine kinase-like ATPase, C-terminal domain"/>
    <property type="match status" value="1"/>
</dbReference>
<evidence type="ECO:0000313" key="12">
    <source>
        <dbReference type="EMBL" id="VYS84081.1"/>
    </source>
</evidence>
<dbReference type="GO" id="GO:0046983">
    <property type="term" value="F:protein dimerization activity"/>
    <property type="evidence" value="ECO:0007669"/>
    <property type="project" value="InterPro"/>
</dbReference>
<evidence type="ECO:0000256" key="2">
    <source>
        <dbReference type="ARBA" id="ARBA00012438"/>
    </source>
</evidence>
<keyword evidence="4 12" id="KW-0808">Transferase</keyword>
<sequence>MTRLQRLFSWIRGHVIVADSIITALLALFMFGLGNNIEFNPGLLYNYPAQVQMVWSIALLVPLITRRRWPQISALAFVVLVLLHLLFGPCMLITDFFATFMLYSVILYGNPHNSKVFIVLAFAVDGLASIIMGWAMTVGPILAVGTGQFSAVDATVLNGLSSCNTVYSGRGLSNDCTDTILQYMVMMFVAIALCLASTIILAYWQRARLMTVRMMQERNDAIAAREVEERNIAALAERARIARDMHDVVAHTLSIIIVQSDGGRYAGANDPVVARSTMETIRHESEHALHDMTRLLGVFGGSPHADYADIDALIAQARTVAPDTVITREIIGDARPDMLGDRTSVAIYHVMQESLTNIRKYAGPKVTVHVTESWDDGTLTVTVTDSGRGASAGLDGHAPGYGLTGMRERIEAVGGSVTFGPRIGGGFAVCATVPFATNASAMSSHSSCKDAHAASMAIDGLPADAPAMRLSEYGTSGETRTILSPKLPTLPTMQTIRASLRSKPIAQAIDISGRRFNWVERLSQWTQRHYVLVDTIVTALLIMTFGSASISLFSYGMGPEQLSFRMLIVMELLPLCMRRRFPESCALIIAILSTLQLIVFEPIDLANIVASMSALHAAVLYGRERAWRWTGLVSIINALLVGVKVMLSLLDYPSISVFLIQGIITYEPRRTTWLASGAIFTGLVYTMAVLATCGGVIAMARWTRSSCSNALVLQAREEALIAEQDKQKILAANLERDRISTNIQSEVTATLNSVIDQTISGLRMLDEAKAHGEEPSAESIASAFAAIGSQGREALAHMRQLLRVLRETGFSDEAHAGKSEEMRLKPAASLDEQMKSGFFRGMFQR</sequence>
<dbReference type="GO" id="GO:0005524">
    <property type="term" value="F:ATP binding"/>
    <property type="evidence" value="ECO:0007669"/>
    <property type="project" value="UniProtKB-KW"/>
</dbReference>
<keyword evidence="7" id="KW-0067">ATP-binding</keyword>
<dbReference type="EC" id="2.7.13.3" evidence="2"/>
<dbReference type="PANTHER" id="PTHR24421">
    <property type="entry name" value="NITRATE/NITRITE SENSOR PROTEIN NARX-RELATED"/>
    <property type="match status" value="1"/>
</dbReference>
<feature type="transmembrane region" description="Helical" evidence="9">
    <location>
        <begin position="584"/>
        <end position="599"/>
    </location>
</feature>
<keyword evidence="3" id="KW-0597">Phosphoprotein</keyword>
<dbReference type="EMBL" id="CACRSP010000003">
    <property type="protein sequence ID" value="VYS84081.1"/>
    <property type="molecule type" value="Genomic_DNA"/>
</dbReference>
<protein>
    <recommendedName>
        <fullName evidence="2">histidine kinase</fullName>
        <ecNumber evidence="2">2.7.13.3</ecNumber>
    </recommendedName>
</protein>
<feature type="transmembrane region" description="Helical" evidence="9">
    <location>
        <begin position="180"/>
        <end position="204"/>
    </location>
</feature>
<evidence type="ECO:0000256" key="3">
    <source>
        <dbReference type="ARBA" id="ARBA00022553"/>
    </source>
</evidence>
<evidence type="ECO:0000256" key="7">
    <source>
        <dbReference type="ARBA" id="ARBA00022840"/>
    </source>
</evidence>
<evidence type="ECO:0000256" key="8">
    <source>
        <dbReference type="ARBA" id="ARBA00023012"/>
    </source>
</evidence>
<dbReference type="Pfam" id="PF23539">
    <property type="entry name" value="DUF7134"/>
    <property type="match status" value="2"/>
</dbReference>
<dbReference type="Proteomes" id="UP000429211">
    <property type="component" value="Unassembled WGS sequence"/>
</dbReference>
<dbReference type="EMBL" id="WDPD01000010">
    <property type="protein sequence ID" value="KAB7459776.1"/>
    <property type="molecule type" value="Genomic_DNA"/>
</dbReference>
<keyword evidence="9" id="KW-0472">Membrane</keyword>
<dbReference type="InterPro" id="IPR055558">
    <property type="entry name" value="DUF7134"/>
</dbReference>
<dbReference type="InterPro" id="IPR003594">
    <property type="entry name" value="HATPase_dom"/>
</dbReference>
<feature type="domain" description="Histidine kinase/HSP90-like ATPase" evidence="10">
    <location>
        <begin position="342"/>
        <end position="437"/>
    </location>
</feature>
<dbReference type="RefSeq" id="WP_034519531.1">
    <property type="nucleotide sequence ID" value="NZ_CACRSP010000003.1"/>
</dbReference>
<organism evidence="12">
    <name type="scientific">Bifidobacterium dentium</name>
    <dbReference type="NCBI Taxonomy" id="1689"/>
    <lineage>
        <taxon>Bacteria</taxon>
        <taxon>Bacillati</taxon>
        <taxon>Actinomycetota</taxon>
        <taxon>Actinomycetes</taxon>
        <taxon>Bifidobacteriales</taxon>
        <taxon>Bifidobacteriaceae</taxon>
        <taxon>Bifidobacterium</taxon>
    </lineage>
</organism>
<keyword evidence="9" id="KW-0812">Transmembrane</keyword>
<reference evidence="11 13" key="1">
    <citation type="journal article" date="2019" name="Nat. Med.">
        <title>A library of human gut bacterial isolates paired with longitudinal multiomics data enables mechanistic microbiome research.</title>
        <authorList>
            <person name="Poyet M."/>
            <person name="Groussin M."/>
            <person name="Gibbons S.M."/>
            <person name="Avila-Pacheco J."/>
            <person name="Jiang X."/>
            <person name="Kearney S.M."/>
            <person name="Perrotta A.R."/>
            <person name="Berdy B."/>
            <person name="Zhao S."/>
            <person name="Lieberman T.D."/>
            <person name="Swanson P.K."/>
            <person name="Smith M."/>
            <person name="Roesemann S."/>
            <person name="Alexander J.E."/>
            <person name="Rich S.A."/>
            <person name="Livny J."/>
            <person name="Vlamakis H."/>
            <person name="Clish C."/>
            <person name="Bullock K."/>
            <person name="Deik A."/>
            <person name="Scott J."/>
            <person name="Pierce K.A."/>
            <person name="Xavier R.J."/>
            <person name="Alm E.J."/>
        </authorList>
    </citation>
    <scope>NUCLEOTIDE SEQUENCE [LARGE SCALE GENOMIC DNA]</scope>
    <source>
        <strain evidence="11 13">BIOML-A2</strain>
    </source>
</reference>
<dbReference type="AlphaFoldDB" id="A0A6N2RV88"/>
<comment type="catalytic activity">
    <reaction evidence="1">
        <text>ATP + protein L-histidine = ADP + protein N-phospho-L-histidine.</text>
        <dbReference type="EC" id="2.7.13.3"/>
    </reaction>
</comment>
<keyword evidence="6 12" id="KW-0418">Kinase</keyword>
<proteinExistence type="predicted"/>
<gene>
    <name evidence="12" type="primary">desK</name>
    <name evidence="12" type="ORF">BDLFYP24_01153</name>
    <name evidence="11" type="ORF">GBB04_08795</name>
</gene>